<gene>
    <name evidence="4" type="ORF">CSOJ01_02641</name>
</gene>
<dbReference type="InterPro" id="IPR003680">
    <property type="entry name" value="Flavodoxin_fold"/>
</dbReference>
<evidence type="ECO:0000256" key="2">
    <source>
        <dbReference type="ARBA" id="ARBA00023002"/>
    </source>
</evidence>
<dbReference type="Proteomes" id="UP000652219">
    <property type="component" value="Unassembled WGS sequence"/>
</dbReference>
<dbReference type="PANTHER" id="PTHR10204:SF34">
    <property type="entry name" value="NAD(P)H DEHYDROGENASE [QUINONE] 1 ISOFORM 1"/>
    <property type="match status" value="1"/>
</dbReference>
<sequence>MKVFIVFAHPEPQSLNGALLRAAVDELESQGHEVRVSDLYAMKWKSQVDRADFPHLDTSDRFKVARASAEATASNTLTDDVKQGQEKLLWADLVILQYPLWWYATPASMKGWVDRVYSLGFAYGPGEYTNERWGDRYGEGRMEGKRAMVVATVGSWREHCSARGVTGPIEDILFPVTHGVLFYAGFEVLPLFVVYQADQADDVAFERVAEELRERLRSLDTTEPIEYRKQNGGDYDIPTLVLKPGLEDPETSGFSLHLSE</sequence>
<comment type="similarity">
    <text evidence="1">Belongs to the NAD(P)H dehydrogenase (quinone) family.</text>
</comment>
<dbReference type="PANTHER" id="PTHR10204">
    <property type="entry name" value="NAD P H OXIDOREDUCTASE-RELATED"/>
    <property type="match status" value="1"/>
</dbReference>
<comment type="caution">
    <text evidence="4">The sequence shown here is derived from an EMBL/GenBank/DDBJ whole genome shotgun (WGS) entry which is preliminary data.</text>
</comment>
<name>A0A8H6JPG6_9PEZI</name>
<reference evidence="4 5" key="1">
    <citation type="journal article" date="2020" name="Phytopathology">
        <title>Genome Sequence Resources of Colletotrichum truncatum, C. plurivorum, C. musicola, and C. sojae: Four Species Pathogenic to Soybean (Glycine max).</title>
        <authorList>
            <person name="Rogerio F."/>
            <person name="Boufleur T.R."/>
            <person name="Ciampi-Guillardi M."/>
            <person name="Sukno S.A."/>
            <person name="Thon M.R."/>
            <person name="Massola Junior N.S."/>
            <person name="Baroncelli R."/>
        </authorList>
    </citation>
    <scope>NUCLEOTIDE SEQUENCE [LARGE SCALE GENOMIC DNA]</scope>
    <source>
        <strain evidence="4 5">LFN0009</strain>
    </source>
</reference>
<dbReference type="AlphaFoldDB" id="A0A8H6JPG6"/>
<dbReference type="InterPro" id="IPR051545">
    <property type="entry name" value="NAD(P)H_dehydrogenase_qn"/>
</dbReference>
<proteinExistence type="inferred from homology"/>
<dbReference type="Gene3D" id="3.40.50.360">
    <property type="match status" value="1"/>
</dbReference>
<organism evidence="4 5">
    <name type="scientific">Colletotrichum sojae</name>
    <dbReference type="NCBI Taxonomy" id="2175907"/>
    <lineage>
        <taxon>Eukaryota</taxon>
        <taxon>Fungi</taxon>
        <taxon>Dikarya</taxon>
        <taxon>Ascomycota</taxon>
        <taxon>Pezizomycotina</taxon>
        <taxon>Sordariomycetes</taxon>
        <taxon>Hypocreomycetidae</taxon>
        <taxon>Glomerellales</taxon>
        <taxon>Glomerellaceae</taxon>
        <taxon>Colletotrichum</taxon>
        <taxon>Colletotrichum orchidearum species complex</taxon>
    </lineage>
</organism>
<protein>
    <recommendedName>
        <fullName evidence="3">Flavodoxin-like fold domain-containing protein</fullName>
    </recommendedName>
</protein>
<dbReference type="SUPFAM" id="SSF52218">
    <property type="entry name" value="Flavoproteins"/>
    <property type="match status" value="1"/>
</dbReference>
<accession>A0A8H6JPG6</accession>
<dbReference type="Pfam" id="PF02525">
    <property type="entry name" value="Flavodoxin_2"/>
    <property type="match status" value="1"/>
</dbReference>
<keyword evidence="2" id="KW-0560">Oxidoreductase</keyword>
<dbReference type="EMBL" id="WIGN01000024">
    <property type="protein sequence ID" value="KAF6816944.1"/>
    <property type="molecule type" value="Genomic_DNA"/>
</dbReference>
<evidence type="ECO:0000259" key="3">
    <source>
        <dbReference type="Pfam" id="PF02525"/>
    </source>
</evidence>
<dbReference type="GO" id="GO:0003955">
    <property type="term" value="F:NAD(P)H dehydrogenase (quinone) activity"/>
    <property type="evidence" value="ECO:0007669"/>
    <property type="project" value="TreeGrafter"/>
</dbReference>
<keyword evidence="5" id="KW-1185">Reference proteome</keyword>
<dbReference type="GO" id="GO:0005829">
    <property type="term" value="C:cytosol"/>
    <property type="evidence" value="ECO:0007669"/>
    <property type="project" value="TreeGrafter"/>
</dbReference>
<feature type="domain" description="Flavodoxin-like fold" evidence="3">
    <location>
        <begin position="1"/>
        <end position="216"/>
    </location>
</feature>
<evidence type="ECO:0000256" key="1">
    <source>
        <dbReference type="ARBA" id="ARBA00006252"/>
    </source>
</evidence>
<dbReference type="InterPro" id="IPR029039">
    <property type="entry name" value="Flavoprotein-like_sf"/>
</dbReference>
<evidence type="ECO:0000313" key="5">
    <source>
        <dbReference type="Proteomes" id="UP000652219"/>
    </source>
</evidence>
<evidence type="ECO:0000313" key="4">
    <source>
        <dbReference type="EMBL" id="KAF6816944.1"/>
    </source>
</evidence>